<gene>
    <name evidence="2" type="ORF">EQU50_03640</name>
</gene>
<keyword evidence="1" id="KW-0812">Transmembrane</keyword>
<dbReference type="PANTHER" id="PTHR35271">
    <property type="entry name" value="ABC TRANSPORTER, SUBSTRATE-BINDING LIPOPROTEIN-RELATED"/>
    <property type="match status" value="1"/>
</dbReference>
<dbReference type="InterPro" id="IPR028082">
    <property type="entry name" value="Peripla_BP_I"/>
</dbReference>
<dbReference type="Gene3D" id="3.40.50.2300">
    <property type="match status" value="2"/>
</dbReference>
<evidence type="ECO:0000313" key="2">
    <source>
        <dbReference type="EMBL" id="RZI46036.1"/>
    </source>
</evidence>
<dbReference type="PANTHER" id="PTHR35271:SF1">
    <property type="entry name" value="ABC TRANSPORTER, SUBSTRATE-BINDING LIPOPROTEIN"/>
    <property type="match status" value="1"/>
</dbReference>
<proteinExistence type="predicted"/>
<dbReference type="EMBL" id="SCFB01000005">
    <property type="protein sequence ID" value="RZI46036.1"/>
    <property type="molecule type" value="Genomic_DNA"/>
</dbReference>
<keyword evidence="1" id="KW-1133">Transmembrane helix</keyword>
<accession>A0A4Q7DMK0</accession>
<dbReference type="SUPFAM" id="SSF53822">
    <property type="entry name" value="Periplasmic binding protein-like I"/>
    <property type="match status" value="1"/>
</dbReference>
<comment type="caution">
    <text evidence="2">The sequence shown here is derived from an EMBL/GenBank/DDBJ whole genome shotgun (WGS) entry which is preliminary data.</text>
</comment>
<dbReference type="InterPro" id="IPR007487">
    <property type="entry name" value="ABC_transpt-TYRBP-like"/>
</dbReference>
<keyword evidence="3" id="KW-1185">Reference proteome</keyword>
<dbReference type="CDD" id="cd06325">
    <property type="entry name" value="PBP1_ABC_unchar_transporter"/>
    <property type="match status" value="1"/>
</dbReference>
<dbReference type="Pfam" id="PF04392">
    <property type="entry name" value="ABC_sub_bind"/>
    <property type="match status" value="1"/>
</dbReference>
<feature type="transmembrane region" description="Helical" evidence="1">
    <location>
        <begin position="7"/>
        <end position="25"/>
    </location>
</feature>
<protein>
    <submittedName>
        <fullName evidence="2">ABC transporter substrate-binding protein</fullName>
    </submittedName>
</protein>
<organism evidence="2 3">
    <name type="scientific">Candidatus Finniella inopinata</name>
    <dbReference type="NCBI Taxonomy" id="1696036"/>
    <lineage>
        <taxon>Bacteria</taxon>
        <taxon>Pseudomonadati</taxon>
        <taxon>Pseudomonadota</taxon>
        <taxon>Alphaproteobacteria</taxon>
        <taxon>Holosporales</taxon>
        <taxon>Candidatus Paracaedibacteraceae</taxon>
        <taxon>Candidatus Finniella</taxon>
    </lineage>
</organism>
<dbReference type="OrthoDB" id="9776955at2"/>
<dbReference type="Proteomes" id="UP000293550">
    <property type="component" value="Unassembled WGS sequence"/>
</dbReference>
<evidence type="ECO:0000256" key="1">
    <source>
        <dbReference type="SAM" id="Phobius"/>
    </source>
</evidence>
<dbReference type="AlphaFoldDB" id="A0A4Q7DMK0"/>
<evidence type="ECO:0000313" key="3">
    <source>
        <dbReference type="Proteomes" id="UP000293550"/>
    </source>
</evidence>
<sequence>MFKILKWLIVIVMMGGILLMAQKYLRDDQTLPKEKMLSIGVIQVIEHPALDQTRQGILDELKEAGLIPLETMQWVYESAQGNPALAAQVAQKFVGQKVDLIVTLGTTPSQAAVQATQTPPHIPVVFASVTDPVSAKLITNPQQPDLNVTGVSNYVDVDKQFEAFLKVFKPLKKLGILYNPGEANSVILVEKMQESAKKYDITLILAPAGKATEVLAAAQNLVGKVDAIFINNDNTALAAFGGVAKVGEQNNIPIFVSDVDFIAKGAVAALGPDQYALGRQTGKMIIKVLKDRLPINQIPVEWPSKVELKINFDIARKLGLQLVGNLANDAQAGN</sequence>
<dbReference type="RefSeq" id="WP_130153796.1">
    <property type="nucleotide sequence ID" value="NZ_SCFB01000005.1"/>
</dbReference>
<reference evidence="2 3" key="1">
    <citation type="submission" date="2018-10" db="EMBL/GenBank/DDBJ databases">
        <title>An updated phylogeny of the Alphaproteobacteria reveals that the parasitic Rickettsiales and Holosporales have independent origins.</title>
        <authorList>
            <person name="Munoz-Gomez S.A."/>
            <person name="Hess S."/>
            <person name="Burger G."/>
            <person name="Lang B.F."/>
            <person name="Susko E."/>
            <person name="Slamovits C.H."/>
            <person name="Roger A.J."/>
        </authorList>
    </citation>
    <scope>NUCLEOTIDE SEQUENCE [LARGE SCALE GENOMIC DNA]</scope>
    <source>
        <strain evidence="2">HOLO01</strain>
    </source>
</reference>
<keyword evidence="1" id="KW-0472">Membrane</keyword>
<name>A0A4Q7DMK0_9PROT</name>